<evidence type="ECO:0000313" key="1">
    <source>
        <dbReference type="EMBL" id="QHS78807.1"/>
    </source>
</evidence>
<name>A0A6C0AG79_9ZZZZ</name>
<organism evidence="1">
    <name type="scientific">viral metagenome</name>
    <dbReference type="NCBI Taxonomy" id="1070528"/>
    <lineage>
        <taxon>unclassified sequences</taxon>
        <taxon>metagenomes</taxon>
        <taxon>organismal metagenomes</taxon>
    </lineage>
</organism>
<dbReference type="AlphaFoldDB" id="A0A6C0AG79"/>
<reference evidence="1" key="1">
    <citation type="journal article" date="2020" name="Nature">
        <title>Giant virus diversity and host interactions through global metagenomics.</title>
        <authorList>
            <person name="Schulz F."/>
            <person name="Roux S."/>
            <person name="Paez-Espino D."/>
            <person name="Jungbluth S."/>
            <person name="Walsh D.A."/>
            <person name="Denef V.J."/>
            <person name="McMahon K.D."/>
            <person name="Konstantinidis K.T."/>
            <person name="Eloe-Fadrosh E.A."/>
            <person name="Kyrpides N.C."/>
            <person name="Woyke T."/>
        </authorList>
    </citation>
    <scope>NUCLEOTIDE SEQUENCE</scope>
    <source>
        <strain evidence="1">GVMAG-S-1024976-23</strain>
    </source>
</reference>
<accession>A0A6C0AG79</accession>
<sequence>MFNLPNEIQLKIYEYDPTYKHIFRNVLNDMMPHASVNRMNNVWKFWNSNDTNQMRRSPMITLLINELVPDADLMVSNLSRCNCCYKHCIRRPIHLYDRTWIEFGLANPVEFYSHENNCKCICRHSSRWLCRTLNQYFQ</sequence>
<proteinExistence type="predicted"/>
<dbReference type="EMBL" id="MN740604">
    <property type="protein sequence ID" value="QHS78807.1"/>
    <property type="molecule type" value="Genomic_DNA"/>
</dbReference>
<protein>
    <submittedName>
        <fullName evidence="1">Uncharacterized protein</fullName>
    </submittedName>
</protein>